<evidence type="ECO:0000256" key="1">
    <source>
        <dbReference type="SAM" id="MobiDB-lite"/>
    </source>
</evidence>
<keyword evidence="2" id="KW-0732">Signal</keyword>
<feature type="signal peptide" evidence="2">
    <location>
        <begin position="1"/>
        <end position="18"/>
    </location>
</feature>
<evidence type="ECO:0000313" key="4">
    <source>
        <dbReference type="Proteomes" id="UP000199444"/>
    </source>
</evidence>
<dbReference type="Pfam" id="PF14039">
    <property type="entry name" value="YusW"/>
    <property type="match status" value="1"/>
</dbReference>
<protein>
    <submittedName>
        <fullName evidence="3">YusW-like protein</fullName>
    </submittedName>
</protein>
<feature type="region of interest" description="Disordered" evidence="1">
    <location>
        <begin position="22"/>
        <end position="43"/>
    </location>
</feature>
<gene>
    <name evidence="3" type="ORF">SAMN05216231_2569</name>
</gene>
<evidence type="ECO:0000256" key="2">
    <source>
        <dbReference type="SAM" id="SignalP"/>
    </source>
</evidence>
<dbReference type="PROSITE" id="PS51257">
    <property type="entry name" value="PROKAR_LIPOPROTEIN"/>
    <property type="match status" value="1"/>
</dbReference>
<dbReference type="Proteomes" id="UP000199444">
    <property type="component" value="Unassembled WGS sequence"/>
</dbReference>
<organism evidence="3 4">
    <name type="scientific">Virgibacillus salinus</name>
    <dbReference type="NCBI Taxonomy" id="553311"/>
    <lineage>
        <taxon>Bacteria</taxon>
        <taxon>Bacillati</taxon>
        <taxon>Bacillota</taxon>
        <taxon>Bacilli</taxon>
        <taxon>Bacillales</taxon>
        <taxon>Bacillaceae</taxon>
        <taxon>Virgibacillus</taxon>
    </lineage>
</organism>
<feature type="chain" id="PRO_5039508774" evidence="2">
    <location>
        <begin position="19"/>
        <end position="162"/>
    </location>
</feature>
<sequence length="162" mass="18431">MKKLVLLTILLVSAMVMTACGGEDENSKENSNQSNEDVKSQEAMSTMNDMVKRMEELDYTSIDFDVIYDDQEFEGEIEKDNNLVESEFYDPFNSVDERGADAFDAIFPIVKDLELKQDMTDEEAIATSLKAFSIPDNFLKAVLQVTFKDGTDKVYEIKMNEM</sequence>
<dbReference type="EMBL" id="FNKD01000003">
    <property type="protein sequence ID" value="SDQ79821.1"/>
    <property type="molecule type" value="Genomic_DNA"/>
</dbReference>
<dbReference type="InterPro" id="IPR025623">
    <property type="entry name" value="YusW"/>
</dbReference>
<evidence type="ECO:0000313" key="3">
    <source>
        <dbReference type="EMBL" id="SDQ79821.1"/>
    </source>
</evidence>
<dbReference type="RefSeq" id="WP_092493383.1">
    <property type="nucleotide sequence ID" value="NZ_FNKD01000003.1"/>
</dbReference>
<proteinExistence type="predicted"/>
<reference evidence="3 4" key="1">
    <citation type="submission" date="2016-10" db="EMBL/GenBank/DDBJ databases">
        <authorList>
            <person name="de Groot N.N."/>
        </authorList>
    </citation>
    <scope>NUCLEOTIDE SEQUENCE [LARGE SCALE GENOMIC DNA]</scope>
    <source>
        <strain evidence="3 4">CGMCC 1.10449</strain>
    </source>
</reference>
<name>A0A1H1DTI1_9BACI</name>
<dbReference type="AlphaFoldDB" id="A0A1H1DTI1"/>
<accession>A0A1H1DTI1</accession>
<keyword evidence="4" id="KW-1185">Reference proteome</keyword>